<proteinExistence type="predicted"/>
<gene>
    <name evidence="4" type="ORF">C2845_PM01G04830</name>
</gene>
<dbReference type="Pfam" id="PF12274">
    <property type="entry name" value="DUF3615"/>
    <property type="match status" value="1"/>
</dbReference>
<feature type="compositionally biased region" description="Basic residues" evidence="1">
    <location>
        <begin position="1"/>
        <end position="11"/>
    </location>
</feature>
<evidence type="ECO:0000259" key="3">
    <source>
        <dbReference type="Pfam" id="PF20235"/>
    </source>
</evidence>
<reference evidence="5" key="1">
    <citation type="journal article" date="2019" name="Nat. Commun.">
        <title>The genome of broomcorn millet.</title>
        <authorList>
            <person name="Zou C."/>
            <person name="Miki D."/>
            <person name="Li D."/>
            <person name="Tang Q."/>
            <person name="Xiao L."/>
            <person name="Rajput S."/>
            <person name="Deng P."/>
            <person name="Jia W."/>
            <person name="Huang R."/>
            <person name="Zhang M."/>
            <person name="Sun Y."/>
            <person name="Hu J."/>
            <person name="Fu X."/>
            <person name="Schnable P.S."/>
            <person name="Li F."/>
            <person name="Zhang H."/>
            <person name="Feng B."/>
            <person name="Zhu X."/>
            <person name="Liu R."/>
            <person name="Schnable J.C."/>
            <person name="Zhu J.-K."/>
            <person name="Zhang H."/>
        </authorList>
    </citation>
    <scope>NUCLEOTIDE SEQUENCE [LARGE SCALE GENOMIC DNA]</scope>
</reference>
<comment type="caution">
    <text evidence="4">The sequence shown here is derived from an EMBL/GenBank/DDBJ whole genome shotgun (WGS) entry which is preliminary data.</text>
</comment>
<dbReference type="OrthoDB" id="692438at2759"/>
<evidence type="ECO:0000313" key="5">
    <source>
        <dbReference type="Proteomes" id="UP000275267"/>
    </source>
</evidence>
<dbReference type="PANTHER" id="PTHR33120">
    <property type="entry name" value="EXPRESSED PROTEIN-RELATED"/>
    <property type="match status" value="1"/>
</dbReference>
<dbReference type="EMBL" id="PQIB02000001">
    <property type="protein sequence ID" value="RLN38822.1"/>
    <property type="molecule type" value="Genomic_DNA"/>
</dbReference>
<evidence type="ECO:0000259" key="2">
    <source>
        <dbReference type="Pfam" id="PF12274"/>
    </source>
</evidence>
<dbReference type="Proteomes" id="UP000275267">
    <property type="component" value="Unassembled WGS sequence"/>
</dbReference>
<dbReference type="PANTHER" id="PTHR33120:SF44">
    <property type="entry name" value="PIR2-LIKE HELICAL DOMAIN-CONTAINING PROTEIN"/>
    <property type="match status" value="1"/>
</dbReference>
<dbReference type="Pfam" id="PF20235">
    <property type="entry name" value="PIR2-like_helical"/>
    <property type="match status" value="1"/>
</dbReference>
<dbReference type="STRING" id="4540.A0A3L6TES6"/>
<organism evidence="4 5">
    <name type="scientific">Panicum miliaceum</name>
    <name type="common">Proso millet</name>
    <name type="synonym">Broomcorn millet</name>
    <dbReference type="NCBI Taxonomy" id="4540"/>
    <lineage>
        <taxon>Eukaryota</taxon>
        <taxon>Viridiplantae</taxon>
        <taxon>Streptophyta</taxon>
        <taxon>Embryophyta</taxon>
        <taxon>Tracheophyta</taxon>
        <taxon>Spermatophyta</taxon>
        <taxon>Magnoliopsida</taxon>
        <taxon>Liliopsida</taxon>
        <taxon>Poales</taxon>
        <taxon>Poaceae</taxon>
        <taxon>PACMAD clade</taxon>
        <taxon>Panicoideae</taxon>
        <taxon>Panicodae</taxon>
        <taxon>Paniceae</taxon>
        <taxon>Panicinae</taxon>
        <taxon>Panicum</taxon>
        <taxon>Panicum sect. Panicum</taxon>
    </lineage>
</organism>
<sequence>MAGRPNRRRGARAQAPVKPASPPPHPVDGALPVENDEAWTQSDRRTMRRQLLDIIHRFYIDAISRLPPGELRRTAGLARGLLVGGHCFGPLHPIHNIVVNSVCYAAALPLRRPLNTDNNESDDGDEVHALLSTDGIARVCHRSLDGLVAALRHLCPSLSAGEALWNLFSAVADLTAAIALANGTSKSSAVRVIASQGHDAFNVAAEGARHPSPATFAQFLSSVLPAVNGKHNIVQLLIMKNVLATRHINYLSDVLVPSLPHEPPKTPLLLSPQVIDRIASQKKQIKDAGKQVINAVTMALKEYISRSAGAPVLFFTEAVILSSDETNIRLCVPVDLVTDIGCCLACEINRKKVVHPLYDEYLGGGREFQEDEVDHGCDFPGPLDVDYIFFDADRDRAFASYLWRESMIIEAQP</sequence>
<feature type="domain" description="DUF3615" evidence="2">
    <location>
        <begin position="306"/>
        <end position="356"/>
    </location>
</feature>
<name>A0A3L6TES6_PANMI</name>
<evidence type="ECO:0000256" key="1">
    <source>
        <dbReference type="SAM" id="MobiDB-lite"/>
    </source>
</evidence>
<dbReference type="InterPro" id="IPR022059">
    <property type="entry name" value="DUF3615"/>
</dbReference>
<dbReference type="AlphaFoldDB" id="A0A3L6TES6"/>
<feature type="domain" description="PIR2-like helical" evidence="3">
    <location>
        <begin position="54"/>
        <end position="181"/>
    </location>
</feature>
<accession>A0A3L6TES6</accession>
<evidence type="ECO:0000313" key="4">
    <source>
        <dbReference type="EMBL" id="RLN38822.1"/>
    </source>
</evidence>
<protein>
    <submittedName>
        <fullName evidence="4">Uncharacterized protein</fullName>
    </submittedName>
</protein>
<dbReference type="InterPro" id="IPR046527">
    <property type="entry name" value="PIR2-like_helical"/>
</dbReference>
<keyword evidence="5" id="KW-1185">Reference proteome</keyword>
<feature type="region of interest" description="Disordered" evidence="1">
    <location>
        <begin position="1"/>
        <end position="38"/>
    </location>
</feature>